<evidence type="ECO:0000256" key="4">
    <source>
        <dbReference type="RuleBase" id="RU003939"/>
    </source>
</evidence>
<dbReference type="Gene3D" id="4.10.520.10">
    <property type="entry name" value="IHF-like DNA-binding proteins"/>
    <property type="match status" value="1"/>
</dbReference>
<dbReference type="CDD" id="cd13831">
    <property type="entry name" value="HU"/>
    <property type="match status" value="1"/>
</dbReference>
<dbReference type="EMBL" id="QRKN01000001">
    <property type="protein sequence ID" value="RHI25800.1"/>
    <property type="molecule type" value="Genomic_DNA"/>
</dbReference>
<dbReference type="SMART" id="SM00411">
    <property type="entry name" value="BHL"/>
    <property type="match status" value="1"/>
</dbReference>
<keyword evidence="3 5" id="KW-0238">DNA-binding</keyword>
<protein>
    <submittedName>
        <fullName evidence="5">HU family DNA-binding protein</fullName>
    </submittedName>
</protein>
<dbReference type="InterPro" id="IPR010992">
    <property type="entry name" value="IHF-like_DNA-bd_dom_sf"/>
</dbReference>
<evidence type="ECO:0000256" key="3">
    <source>
        <dbReference type="ARBA" id="ARBA00023125"/>
    </source>
</evidence>
<dbReference type="PROSITE" id="PS00045">
    <property type="entry name" value="HISTONE_LIKE"/>
    <property type="match status" value="1"/>
</dbReference>
<dbReference type="RefSeq" id="WP_118257276.1">
    <property type="nucleotide sequence ID" value="NZ_QRKN01000001.1"/>
</dbReference>
<dbReference type="InterPro" id="IPR020816">
    <property type="entry name" value="Histone-like_DNA-bd_CS"/>
</dbReference>
<dbReference type="GO" id="GO:0005829">
    <property type="term" value="C:cytosol"/>
    <property type="evidence" value="ECO:0007669"/>
    <property type="project" value="TreeGrafter"/>
</dbReference>
<sequence length="93" mass="9799">MNKTDLIKNVSTQIDGATQKDVAVIVDTVLETIVNTVASGEKVSLAGFGNFEVAERAARTGRNPKTGEPLEIAASKSPKFHALTGFKNAVKNA</sequence>
<evidence type="ECO:0000313" key="5">
    <source>
        <dbReference type="EMBL" id="RHI25800.1"/>
    </source>
</evidence>
<dbReference type="PANTHER" id="PTHR33175">
    <property type="entry name" value="DNA-BINDING PROTEIN HU"/>
    <property type="match status" value="1"/>
</dbReference>
<evidence type="ECO:0000313" key="6">
    <source>
        <dbReference type="Proteomes" id="UP000285865"/>
    </source>
</evidence>
<comment type="caution">
    <text evidence="5">The sequence shown here is derived from an EMBL/GenBank/DDBJ whole genome shotgun (WGS) entry which is preliminary data.</text>
</comment>
<gene>
    <name evidence="5" type="ORF">DW172_03725</name>
</gene>
<dbReference type="GO" id="GO:0003677">
    <property type="term" value="F:DNA binding"/>
    <property type="evidence" value="ECO:0007669"/>
    <property type="project" value="UniProtKB-KW"/>
</dbReference>
<comment type="similarity">
    <text evidence="1 4">Belongs to the bacterial histone-like protein family.</text>
</comment>
<dbReference type="PRINTS" id="PR01727">
    <property type="entry name" value="DNABINDINGHU"/>
</dbReference>
<dbReference type="Pfam" id="PF00216">
    <property type="entry name" value="Bac_DNA_binding"/>
    <property type="match status" value="1"/>
</dbReference>
<proteinExistence type="inferred from homology"/>
<dbReference type="PANTHER" id="PTHR33175:SF3">
    <property type="entry name" value="DNA-BINDING PROTEIN HU-BETA"/>
    <property type="match status" value="1"/>
</dbReference>
<accession>A0A414ZRC4</accession>
<dbReference type="Proteomes" id="UP000285865">
    <property type="component" value="Unassembled WGS sequence"/>
</dbReference>
<dbReference type="GO" id="GO:0030527">
    <property type="term" value="F:structural constituent of chromatin"/>
    <property type="evidence" value="ECO:0007669"/>
    <property type="project" value="InterPro"/>
</dbReference>
<dbReference type="SUPFAM" id="SSF47729">
    <property type="entry name" value="IHF-like DNA-binding proteins"/>
    <property type="match status" value="1"/>
</dbReference>
<evidence type="ECO:0000256" key="1">
    <source>
        <dbReference type="ARBA" id="ARBA00010529"/>
    </source>
</evidence>
<dbReference type="AlphaFoldDB" id="A0A414ZRC4"/>
<reference evidence="5 6" key="1">
    <citation type="submission" date="2018-08" db="EMBL/GenBank/DDBJ databases">
        <title>A genome reference for cultivated species of the human gut microbiota.</title>
        <authorList>
            <person name="Zou Y."/>
            <person name="Xue W."/>
            <person name="Luo G."/>
        </authorList>
    </citation>
    <scope>NUCLEOTIDE SEQUENCE [LARGE SCALE GENOMIC DNA]</scope>
    <source>
        <strain evidence="5 6">AM16-11</strain>
    </source>
</reference>
<organism evidence="5 6">
    <name type="scientific">Agathobacter rectalis</name>
    <dbReference type="NCBI Taxonomy" id="39491"/>
    <lineage>
        <taxon>Bacteria</taxon>
        <taxon>Bacillati</taxon>
        <taxon>Bacillota</taxon>
        <taxon>Clostridia</taxon>
        <taxon>Lachnospirales</taxon>
        <taxon>Lachnospiraceae</taxon>
        <taxon>Agathobacter</taxon>
    </lineage>
</organism>
<keyword evidence="2" id="KW-0226">DNA condensation</keyword>
<dbReference type="GO" id="GO:0030261">
    <property type="term" value="P:chromosome condensation"/>
    <property type="evidence" value="ECO:0007669"/>
    <property type="project" value="UniProtKB-KW"/>
</dbReference>
<evidence type="ECO:0000256" key="2">
    <source>
        <dbReference type="ARBA" id="ARBA00023067"/>
    </source>
</evidence>
<dbReference type="InterPro" id="IPR000119">
    <property type="entry name" value="Hist_DNA-bd"/>
</dbReference>
<name>A0A414ZRC4_9FIRM</name>